<dbReference type="PANTHER" id="PTHR14269">
    <property type="entry name" value="CDP-DIACYLGLYCEROL--GLYCEROL-3-PHOSPHATE 3-PHOSPHATIDYLTRANSFERASE-RELATED"/>
    <property type="match status" value="1"/>
</dbReference>
<evidence type="ECO:0000256" key="6">
    <source>
        <dbReference type="ARBA" id="ARBA00022516"/>
    </source>
</evidence>
<dbReference type="AlphaFoldDB" id="A0A1V1PH31"/>
<dbReference type="EC" id="2.7.8.5" evidence="4"/>
<dbReference type="Proteomes" id="UP000189670">
    <property type="component" value="Unassembled WGS sequence"/>
</dbReference>
<keyword evidence="13" id="KW-1208">Phospholipid metabolism</keyword>
<evidence type="ECO:0000256" key="5">
    <source>
        <dbReference type="ARBA" id="ARBA00014944"/>
    </source>
</evidence>
<organism evidence="17 18">
    <name type="scientific">Candidatus Magnetoglobus multicellularis str. Araruama</name>
    <dbReference type="NCBI Taxonomy" id="890399"/>
    <lineage>
        <taxon>Bacteria</taxon>
        <taxon>Pseudomonadati</taxon>
        <taxon>Thermodesulfobacteriota</taxon>
        <taxon>Desulfobacteria</taxon>
        <taxon>Desulfobacterales</taxon>
        <taxon>Desulfobacteraceae</taxon>
        <taxon>Candidatus Magnetoglobus</taxon>
    </lineage>
</organism>
<comment type="caution">
    <text evidence="17">The sequence shown here is derived from an EMBL/GenBank/DDBJ whole genome shotgun (WGS) entry which is preliminary data.</text>
</comment>
<evidence type="ECO:0000256" key="12">
    <source>
        <dbReference type="ARBA" id="ARBA00023209"/>
    </source>
</evidence>
<protein>
    <recommendedName>
        <fullName evidence="5">CDP-diacylglycerol--glycerol-3-phosphate 3-phosphatidyltransferase</fullName>
        <ecNumber evidence="4">2.7.8.5</ecNumber>
    </recommendedName>
</protein>
<gene>
    <name evidence="17" type="ORF">OMM_00427</name>
</gene>
<keyword evidence="6" id="KW-0444">Lipid biosynthesis</keyword>
<evidence type="ECO:0000256" key="2">
    <source>
        <dbReference type="ARBA" id="ARBA00005042"/>
    </source>
</evidence>
<accession>A0A1V1PH31</accession>
<dbReference type="PROSITE" id="PS00379">
    <property type="entry name" value="CDP_ALCOHOL_P_TRANSF"/>
    <property type="match status" value="1"/>
</dbReference>
<evidence type="ECO:0000256" key="7">
    <source>
        <dbReference type="ARBA" id="ARBA00022679"/>
    </source>
</evidence>
<keyword evidence="9 16" id="KW-1133">Transmembrane helix</keyword>
<evidence type="ECO:0000313" key="18">
    <source>
        <dbReference type="Proteomes" id="UP000189670"/>
    </source>
</evidence>
<evidence type="ECO:0000256" key="8">
    <source>
        <dbReference type="ARBA" id="ARBA00022692"/>
    </source>
</evidence>
<keyword evidence="8 16" id="KW-0812">Transmembrane</keyword>
<comment type="subcellular location">
    <subcellularLocation>
        <location evidence="1">Membrane</location>
        <topology evidence="1">Multi-pass membrane protein</topology>
    </subcellularLocation>
</comment>
<feature type="transmembrane region" description="Helical" evidence="16">
    <location>
        <begin position="64"/>
        <end position="80"/>
    </location>
</feature>
<evidence type="ECO:0000256" key="11">
    <source>
        <dbReference type="ARBA" id="ARBA00023136"/>
    </source>
</evidence>
<dbReference type="InterPro" id="IPR050324">
    <property type="entry name" value="CDP-alcohol_PTase-I"/>
</dbReference>
<comment type="pathway">
    <text evidence="2">Phospholipid metabolism; phosphatidylglycerol biosynthesis; phosphatidylglycerol from CDP-diacylglycerol: step 1/2.</text>
</comment>
<dbReference type="GO" id="GO:0046474">
    <property type="term" value="P:glycerophospholipid biosynthetic process"/>
    <property type="evidence" value="ECO:0007669"/>
    <property type="project" value="TreeGrafter"/>
</dbReference>
<name>A0A1V1PH31_9BACT</name>
<dbReference type="InterPro" id="IPR004570">
    <property type="entry name" value="Phosphatidylglycerol_P_synth"/>
</dbReference>
<evidence type="ECO:0000256" key="3">
    <source>
        <dbReference type="ARBA" id="ARBA00010441"/>
    </source>
</evidence>
<keyword evidence="10" id="KW-0443">Lipid metabolism</keyword>
<keyword evidence="7 15" id="KW-0808">Transferase</keyword>
<dbReference type="PIRSF" id="PIRSF000847">
    <property type="entry name" value="Phos_ph_gly_syn"/>
    <property type="match status" value="1"/>
</dbReference>
<evidence type="ECO:0000256" key="9">
    <source>
        <dbReference type="ARBA" id="ARBA00022989"/>
    </source>
</evidence>
<proteinExistence type="inferred from homology"/>
<dbReference type="Gene3D" id="1.20.120.1760">
    <property type="match status" value="1"/>
</dbReference>
<reference evidence="18" key="1">
    <citation type="submission" date="2012-11" db="EMBL/GenBank/DDBJ databases">
        <authorList>
            <person name="Lucero-Rivera Y.E."/>
            <person name="Tovar-Ramirez D."/>
        </authorList>
    </citation>
    <scope>NUCLEOTIDE SEQUENCE [LARGE SCALE GENOMIC DNA]</scope>
    <source>
        <strain evidence="18">Araruama</strain>
    </source>
</reference>
<evidence type="ECO:0000256" key="10">
    <source>
        <dbReference type="ARBA" id="ARBA00023098"/>
    </source>
</evidence>
<evidence type="ECO:0000256" key="14">
    <source>
        <dbReference type="ARBA" id="ARBA00048586"/>
    </source>
</evidence>
<dbReference type="EMBL" id="ATBP01000020">
    <property type="protein sequence ID" value="ETR74116.1"/>
    <property type="molecule type" value="Genomic_DNA"/>
</dbReference>
<comment type="similarity">
    <text evidence="3 15">Belongs to the CDP-alcohol phosphatidyltransferase class-I family.</text>
</comment>
<evidence type="ECO:0000256" key="16">
    <source>
        <dbReference type="SAM" id="Phobius"/>
    </source>
</evidence>
<evidence type="ECO:0000256" key="4">
    <source>
        <dbReference type="ARBA" id="ARBA00013170"/>
    </source>
</evidence>
<keyword evidence="11 16" id="KW-0472">Membrane</keyword>
<dbReference type="PANTHER" id="PTHR14269:SF11">
    <property type="entry name" value="CDP-DIACYLGLYCEROL--GLYCEROL-3-PHOSPHATE 3-PHOSPHATIDYLTRANSFERASE"/>
    <property type="match status" value="1"/>
</dbReference>
<evidence type="ECO:0000256" key="15">
    <source>
        <dbReference type="RuleBase" id="RU003750"/>
    </source>
</evidence>
<evidence type="ECO:0000256" key="13">
    <source>
        <dbReference type="ARBA" id="ARBA00023264"/>
    </source>
</evidence>
<evidence type="ECO:0000256" key="1">
    <source>
        <dbReference type="ARBA" id="ARBA00004141"/>
    </source>
</evidence>
<dbReference type="GO" id="GO:0008444">
    <property type="term" value="F:CDP-diacylglycerol-glycerol-3-phosphate 3-phosphatidyltransferase activity"/>
    <property type="evidence" value="ECO:0007669"/>
    <property type="project" value="UniProtKB-EC"/>
</dbReference>
<dbReference type="InterPro" id="IPR043130">
    <property type="entry name" value="CDP-OH_PTrfase_TM_dom"/>
</dbReference>
<sequence length="178" mass="19791">MSIPNILTVIRILLTPIFVIAIIKNVYSFALMIFAIAAISDALDGLIARYLNQRTELGAQMDPVADKLLLSSAYICLAIIHQIPNWLTVIVISRDVIILMGMSICYISNVYVPIKPSLVSKATTLSQLLTITLALFNEYYPLTTILCIFCWVTATLTIISGLHYVFIGMKLLHEGTRQ</sequence>
<evidence type="ECO:0000313" key="17">
    <source>
        <dbReference type="EMBL" id="ETR74116.1"/>
    </source>
</evidence>
<dbReference type="GO" id="GO:0016020">
    <property type="term" value="C:membrane"/>
    <property type="evidence" value="ECO:0007669"/>
    <property type="project" value="UniProtKB-SubCell"/>
</dbReference>
<dbReference type="Pfam" id="PF01066">
    <property type="entry name" value="CDP-OH_P_transf"/>
    <property type="match status" value="1"/>
</dbReference>
<comment type="catalytic activity">
    <reaction evidence="14">
        <text>a CDP-1,2-diacyl-sn-glycerol + sn-glycerol 3-phosphate = a 1,2-diacyl-sn-glycero-3-phospho-(1'-sn-glycero-3'-phosphate) + CMP + H(+)</text>
        <dbReference type="Rhea" id="RHEA:12593"/>
        <dbReference type="ChEBI" id="CHEBI:15378"/>
        <dbReference type="ChEBI" id="CHEBI:57597"/>
        <dbReference type="ChEBI" id="CHEBI:58332"/>
        <dbReference type="ChEBI" id="CHEBI:60110"/>
        <dbReference type="ChEBI" id="CHEBI:60377"/>
        <dbReference type="EC" id="2.7.8.5"/>
    </reaction>
</comment>
<feature type="transmembrane region" description="Helical" evidence="16">
    <location>
        <begin position="7"/>
        <end position="23"/>
    </location>
</feature>
<keyword evidence="12" id="KW-0594">Phospholipid biosynthesis</keyword>
<dbReference type="InterPro" id="IPR048254">
    <property type="entry name" value="CDP_ALCOHOL_P_TRANSF_CS"/>
</dbReference>
<dbReference type="InterPro" id="IPR000462">
    <property type="entry name" value="CDP-OH_P_trans"/>
</dbReference>
<feature type="transmembrane region" description="Helical" evidence="16">
    <location>
        <begin position="142"/>
        <end position="167"/>
    </location>
</feature>